<dbReference type="SUPFAM" id="SSF52499">
    <property type="entry name" value="Isochorismatase-like hydrolases"/>
    <property type="match status" value="1"/>
</dbReference>
<dbReference type="RefSeq" id="WP_242020985.1">
    <property type="nucleotide sequence ID" value="NZ_CBCSDC010000026.1"/>
</dbReference>
<evidence type="ECO:0000313" key="5">
    <source>
        <dbReference type="Proteomes" id="UP000318667"/>
    </source>
</evidence>
<proteinExistence type="inferred from homology"/>
<protein>
    <submittedName>
        <fullName evidence="4">Nicotinamidase-related amidase</fullName>
    </submittedName>
</protein>
<dbReference type="PANTHER" id="PTHR43540">
    <property type="entry name" value="PEROXYUREIDOACRYLATE/UREIDOACRYLATE AMIDOHYDROLASE-RELATED"/>
    <property type="match status" value="1"/>
</dbReference>
<accession>A0A562JUE6</accession>
<name>A0A562JUE6_9BACI</name>
<dbReference type="GeneID" id="65403806"/>
<dbReference type="InterPro" id="IPR000868">
    <property type="entry name" value="Isochorismatase-like_dom"/>
</dbReference>
<feature type="domain" description="Isochorismatase-like" evidence="3">
    <location>
        <begin position="55"/>
        <end position="226"/>
    </location>
</feature>
<gene>
    <name evidence="4" type="ORF">IQ19_02635</name>
</gene>
<comment type="similarity">
    <text evidence="1">Belongs to the isochorismatase family.</text>
</comment>
<dbReference type="InterPro" id="IPR036380">
    <property type="entry name" value="Isochorismatase-like_sf"/>
</dbReference>
<dbReference type="Proteomes" id="UP000318667">
    <property type="component" value="Unassembled WGS sequence"/>
</dbReference>
<dbReference type="EMBL" id="VLKI01000006">
    <property type="protein sequence ID" value="TWH86613.1"/>
    <property type="molecule type" value="Genomic_DNA"/>
</dbReference>
<evidence type="ECO:0000259" key="3">
    <source>
        <dbReference type="Pfam" id="PF00857"/>
    </source>
</evidence>
<dbReference type="InterPro" id="IPR050272">
    <property type="entry name" value="Isochorismatase-like_hydrls"/>
</dbReference>
<dbReference type="CDD" id="cd00431">
    <property type="entry name" value="cysteine_hydrolases"/>
    <property type="match status" value="1"/>
</dbReference>
<keyword evidence="5" id="KW-1185">Reference proteome</keyword>
<dbReference type="Gene3D" id="3.40.50.850">
    <property type="entry name" value="Isochorismatase-like"/>
    <property type="match status" value="1"/>
</dbReference>
<keyword evidence="2" id="KW-0378">Hydrolase</keyword>
<reference evidence="4 5" key="1">
    <citation type="journal article" date="2015" name="Stand. Genomic Sci.">
        <title>Genomic Encyclopedia of Bacterial and Archaeal Type Strains, Phase III: the genomes of soil and plant-associated and newly described type strains.</title>
        <authorList>
            <person name="Whitman W.B."/>
            <person name="Woyke T."/>
            <person name="Klenk H.P."/>
            <person name="Zhou Y."/>
            <person name="Lilburn T.G."/>
            <person name="Beck B.J."/>
            <person name="De Vos P."/>
            <person name="Vandamme P."/>
            <person name="Eisen J.A."/>
            <person name="Garrity G."/>
            <person name="Hugenholtz P."/>
            <person name="Kyrpides N.C."/>
        </authorList>
    </citation>
    <scope>NUCLEOTIDE SEQUENCE [LARGE SCALE GENOMIC DNA]</scope>
    <source>
        <strain evidence="4 5">CGMCC 1.10115</strain>
    </source>
</reference>
<evidence type="ECO:0000313" key="4">
    <source>
        <dbReference type="EMBL" id="TWH86613.1"/>
    </source>
</evidence>
<dbReference type="Pfam" id="PF00857">
    <property type="entry name" value="Isochorismatase"/>
    <property type="match status" value="1"/>
</dbReference>
<dbReference type="AlphaFoldDB" id="A0A562JUE6"/>
<organism evidence="4 5">
    <name type="scientific">Cytobacillus oceanisediminis</name>
    <dbReference type="NCBI Taxonomy" id="665099"/>
    <lineage>
        <taxon>Bacteria</taxon>
        <taxon>Bacillati</taxon>
        <taxon>Bacillota</taxon>
        <taxon>Bacilli</taxon>
        <taxon>Bacillales</taxon>
        <taxon>Bacillaceae</taxon>
        <taxon>Cytobacillus</taxon>
    </lineage>
</organism>
<sequence>MACGKRELKGDPAGALRRSTRGFEHLERKSTDKDNRANNKERGWVWMELRGNKHCVVIIDMLNDFIGEKAALRCENGEKIVPKIQELIEFAHENNIQVVHVQEAHRKNDRDFRVRPVHAVKGTWGSQFIPELQPDESKGDYVVQKRRHSAFSYTDFDLFLREEEIDTVVLTGVWTNVCVRSTASDALYHGYNVICISDGTASQDDDMHVSGLRDIDIFGDILTTEEYKEMAKKKFSQDNKVV</sequence>
<dbReference type="GO" id="GO:0016787">
    <property type="term" value="F:hydrolase activity"/>
    <property type="evidence" value="ECO:0007669"/>
    <property type="project" value="UniProtKB-KW"/>
</dbReference>
<dbReference type="PANTHER" id="PTHR43540:SF6">
    <property type="entry name" value="ISOCHORISMATASE-LIKE DOMAIN-CONTAINING PROTEIN"/>
    <property type="match status" value="1"/>
</dbReference>
<evidence type="ECO:0000256" key="1">
    <source>
        <dbReference type="ARBA" id="ARBA00006336"/>
    </source>
</evidence>
<comment type="caution">
    <text evidence="4">The sequence shown here is derived from an EMBL/GenBank/DDBJ whole genome shotgun (WGS) entry which is preliminary data.</text>
</comment>
<evidence type="ECO:0000256" key="2">
    <source>
        <dbReference type="ARBA" id="ARBA00022801"/>
    </source>
</evidence>